<evidence type="ECO:0000313" key="2">
    <source>
        <dbReference type="Proteomes" id="UP000225766"/>
    </source>
</evidence>
<protein>
    <submittedName>
        <fullName evidence="1">Uncharacterized protein</fullName>
    </submittedName>
</protein>
<proteinExistence type="predicted"/>
<comment type="caution">
    <text evidence="1">The sequence shown here is derived from an EMBL/GenBank/DDBJ whole genome shotgun (WGS) entry which is preliminary data.</text>
</comment>
<sequence length="47" mass="5509">MLIKLPDLSQTFRIVFIRDIHFTLAVTETRINIITPIPKHVNIFFAN</sequence>
<accession>A0A2C1LZ63</accession>
<dbReference type="AlphaFoldDB" id="A0A2C1LZ63"/>
<organism evidence="1 2">
    <name type="scientific">Bacillus cereus</name>
    <dbReference type="NCBI Taxonomy" id="1396"/>
    <lineage>
        <taxon>Bacteria</taxon>
        <taxon>Bacillati</taxon>
        <taxon>Bacillota</taxon>
        <taxon>Bacilli</taxon>
        <taxon>Bacillales</taxon>
        <taxon>Bacillaceae</taxon>
        <taxon>Bacillus</taxon>
        <taxon>Bacillus cereus group</taxon>
    </lineage>
</organism>
<gene>
    <name evidence="1" type="ORF">COD19_10050</name>
</gene>
<dbReference type="Proteomes" id="UP000225766">
    <property type="component" value="Unassembled WGS sequence"/>
</dbReference>
<evidence type="ECO:0000313" key="1">
    <source>
        <dbReference type="EMBL" id="PGU03524.1"/>
    </source>
</evidence>
<dbReference type="EMBL" id="NUMG01000007">
    <property type="protein sequence ID" value="PGU03524.1"/>
    <property type="molecule type" value="Genomic_DNA"/>
</dbReference>
<reference evidence="1 2" key="1">
    <citation type="submission" date="2017-09" db="EMBL/GenBank/DDBJ databases">
        <title>Large-scale bioinformatics analysis of Bacillus genomes uncovers conserved roles of natural products in bacterial physiology.</title>
        <authorList>
            <consortium name="Agbiome Team Llc"/>
            <person name="Bleich R.M."/>
            <person name="Grubbs K.J."/>
            <person name="Santa Maria K.C."/>
            <person name="Allen S.E."/>
            <person name="Farag S."/>
            <person name="Shank E.A."/>
            <person name="Bowers A."/>
        </authorList>
    </citation>
    <scope>NUCLEOTIDE SEQUENCE [LARGE SCALE GENOMIC DNA]</scope>
    <source>
        <strain evidence="1 2">AFS040105</strain>
    </source>
</reference>
<name>A0A2C1LZ63_BACCE</name>